<feature type="domain" description="Glycosyl transferase family 28 C-terminal" evidence="1">
    <location>
        <begin position="233"/>
        <end position="288"/>
    </location>
</feature>
<proteinExistence type="predicted"/>
<dbReference type="EMBL" id="SZWF01000013">
    <property type="protein sequence ID" value="KAA9393877.1"/>
    <property type="molecule type" value="Genomic_DNA"/>
</dbReference>
<dbReference type="OrthoDB" id="9809594at2"/>
<organism evidence="2 3">
    <name type="scientific">Kocuria coralli</name>
    <dbReference type="NCBI Taxonomy" id="1461025"/>
    <lineage>
        <taxon>Bacteria</taxon>
        <taxon>Bacillati</taxon>
        <taxon>Actinomycetota</taxon>
        <taxon>Actinomycetes</taxon>
        <taxon>Micrococcales</taxon>
        <taxon>Micrococcaceae</taxon>
        <taxon>Kocuria</taxon>
    </lineage>
</organism>
<dbReference type="Gene3D" id="3.40.50.2000">
    <property type="entry name" value="Glycogen Phosphorylase B"/>
    <property type="match status" value="1"/>
</dbReference>
<evidence type="ECO:0000313" key="2">
    <source>
        <dbReference type="EMBL" id="KAA9393877.1"/>
    </source>
</evidence>
<dbReference type="GO" id="GO:0016758">
    <property type="term" value="F:hexosyltransferase activity"/>
    <property type="evidence" value="ECO:0007669"/>
    <property type="project" value="InterPro"/>
</dbReference>
<protein>
    <recommendedName>
        <fullName evidence="1">Glycosyl transferase family 28 C-terminal domain-containing protein</fullName>
    </recommendedName>
</protein>
<dbReference type="PANTHER" id="PTHR21015">
    <property type="entry name" value="UDP-N-ACETYLGLUCOSAMINE--N-ACETYLMURAMYL-(PENTAPEPTIDE) PYROPHOSPHORYL-UNDECAPRENOL N-ACETYLGLUCOSAMINE TRANSFERASE 1"/>
    <property type="match status" value="1"/>
</dbReference>
<dbReference type="InterPro" id="IPR007235">
    <property type="entry name" value="Glyco_trans_28_C"/>
</dbReference>
<reference evidence="2 3" key="1">
    <citation type="submission" date="2019-05" db="EMBL/GenBank/DDBJ databases">
        <title>Kocuria coralli sp. nov., a novel actinobacterium isolated from coral reef seawater.</title>
        <authorList>
            <person name="Li J."/>
        </authorList>
    </citation>
    <scope>NUCLEOTIDE SEQUENCE [LARGE SCALE GENOMIC DNA]</scope>
    <source>
        <strain evidence="2 3">SCSIO 13007</strain>
    </source>
</reference>
<gene>
    <name evidence="2" type="ORF">FCK90_09410</name>
</gene>
<evidence type="ECO:0000259" key="1">
    <source>
        <dbReference type="Pfam" id="PF04101"/>
    </source>
</evidence>
<dbReference type="PANTHER" id="PTHR21015:SF22">
    <property type="entry name" value="GLYCOSYLTRANSFERASE"/>
    <property type="match status" value="1"/>
</dbReference>
<accession>A0A5J5KVX6</accession>
<name>A0A5J5KVX6_9MICC</name>
<sequence>MIGFYAHHQGSGHITRCRAIATALSGATDTTVLSSHPNADVILPMDAPSPSTLSHDQLTAHGCLHWAPPRHEGLARRMAEVARWVDIHRPVAFHVDVSVEMAVFVRAMGIPVTVQAMPGVRADRPHALGYGLADAVIAAWPDWVPLPVHLNDIAPRVHRVGGISRFADSYYPKETFRRPTETGDAGSVTIMLGAGGTDAPTAYWQGVAECLRAAGHSCELIGQNSWVTDPFRAISTADVVVSAAGQNSVADLAALGKRAVVVPQTRPFEEQQATAQTLAASGLAVVLQPDWHEVNSVERWPALIEHALGTDPGWERWQTAGAASRAAQVLLGVAR</sequence>
<keyword evidence="3" id="KW-1185">Reference proteome</keyword>
<comment type="caution">
    <text evidence="2">The sequence shown here is derived from an EMBL/GenBank/DDBJ whole genome shotgun (WGS) entry which is preliminary data.</text>
</comment>
<evidence type="ECO:0000313" key="3">
    <source>
        <dbReference type="Proteomes" id="UP000325957"/>
    </source>
</evidence>
<dbReference type="SUPFAM" id="SSF53756">
    <property type="entry name" value="UDP-Glycosyltransferase/glycogen phosphorylase"/>
    <property type="match status" value="1"/>
</dbReference>
<dbReference type="Proteomes" id="UP000325957">
    <property type="component" value="Unassembled WGS sequence"/>
</dbReference>
<dbReference type="Pfam" id="PF04101">
    <property type="entry name" value="Glyco_tran_28_C"/>
    <property type="match status" value="1"/>
</dbReference>
<dbReference type="AlphaFoldDB" id="A0A5J5KVX6"/>